<dbReference type="RefSeq" id="WP_132378709.1">
    <property type="nucleotide sequence ID" value="NZ_SLZZ01000002.1"/>
</dbReference>
<dbReference type="Gene3D" id="2.60.120.10">
    <property type="entry name" value="Jelly Rolls"/>
    <property type="match status" value="1"/>
</dbReference>
<dbReference type="PANTHER" id="PTHR43280">
    <property type="entry name" value="ARAC-FAMILY TRANSCRIPTIONAL REGULATOR"/>
    <property type="match status" value="1"/>
</dbReference>
<proteinExistence type="predicted"/>
<dbReference type="PRINTS" id="PR00032">
    <property type="entry name" value="HTHARAC"/>
</dbReference>
<evidence type="ECO:0000313" key="6">
    <source>
        <dbReference type="Proteomes" id="UP000295726"/>
    </source>
</evidence>
<dbReference type="PROSITE" id="PS00041">
    <property type="entry name" value="HTH_ARAC_FAMILY_1"/>
    <property type="match status" value="1"/>
</dbReference>
<keyword evidence="6" id="KW-1185">Reference proteome</keyword>
<evidence type="ECO:0000256" key="2">
    <source>
        <dbReference type="ARBA" id="ARBA00023125"/>
    </source>
</evidence>
<dbReference type="SUPFAM" id="SSF51215">
    <property type="entry name" value="Regulatory protein AraC"/>
    <property type="match status" value="1"/>
</dbReference>
<dbReference type="SUPFAM" id="SSF46689">
    <property type="entry name" value="Homeodomain-like"/>
    <property type="match status" value="2"/>
</dbReference>
<dbReference type="InterPro" id="IPR018060">
    <property type="entry name" value="HTH_AraC"/>
</dbReference>
<dbReference type="InterPro" id="IPR037923">
    <property type="entry name" value="HTH-like"/>
</dbReference>
<dbReference type="Pfam" id="PF02311">
    <property type="entry name" value="AraC_binding"/>
    <property type="match status" value="1"/>
</dbReference>
<dbReference type="InterPro" id="IPR020449">
    <property type="entry name" value="Tscrpt_reg_AraC-type_HTH"/>
</dbReference>
<dbReference type="AlphaFoldDB" id="A0A4R3KG64"/>
<reference evidence="5 6" key="1">
    <citation type="submission" date="2019-03" db="EMBL/GenBank/DDBJ databases">
        <title>Genomic Encyclopedia of Type Strains, Phase IV (KMG-IV): sequencing the most valuable type-strain genomes for metagenomic binning, comparative biology and taxonomic classification.</title>
        <authorList>
            <person name="Goeker M."/>
        </authorList>
    </citation>
    <scope>NUCLEOTIDE SEQUENCE [LARGE SCALE GENOMIC DNA]</scope>
    <source>
        <strain evidence="5 6">DSM 29489</strain>
    </source>
</reference>
<dbReference type="SMART" id="SM00342">
    <property type="entry name" value="HTH_ARAC"/>
    <property type="match status" value="1"/>
</dbReference>
<evidence type="ECO:0000259" key="4">
    <source>
        <dbReference type="PROSITE" id="PS01124"/>
    </source>
</evidence>
<evidence type="ECO:0000313" key="5">
    <source>
        <dbReference type="EMBL" id="TCS82404.1"/>
    </source>
</evidence>
<dbReference type="Proteomes" id="UP000295726">
    <property type="component" value="Unassembled WGS sequence"/>
</dbReference>
<evidence type="ECO:0000256" key="1">
    <source>
        <dbReference type="ARBA" id="ARBA00023015"/>
    </source>
</evidence>
<dbReference type="Gene3D" id="1.10.10.60">
    <property type="entry name" value="Homeodomain-like"/>
    <property type="match status" value="2"/>
</dbReference>
<dbReference type="EMBL" id="SLZZ01000002">
    <property type="protein sequence ID" value="TCS82404.1"/>
    <property type="molecule type" value="Genomic_DNA"/>
</dbReference>
<sequence length="268" mass="31782">MTDPIEQTNIVYVNRSDRKTKQWLHFKHTHPFSEIFCITGGTGSFLINDMETKVKKNDLVYISPQAEHTEISDYETPLEYFVIGISGFEIVHDSKPEIPYFKFNDNKREYTYYFYQSYEEFTHPRLNSIRILNNLVQTLFLIIEREQKITITAGRERKIDDDPAIQVIRHYIDINFKDELSLDKLATYFHMNKYHLSHRFKKSFGISPMKYWSNVKIENVKQLLALSNYSIIEIASLTGFSSQSYLSQTFKKETGMTPAEYRKNYRIK</sequence>
<dbReference type="InterPro" id="IPR003313">
    <property type="entry name" value="AraC-bd"/>
</dbReference>
<protein>
    <submittedName>
        <fullName evidence="5">AraC-like DNA-binding protein</fullName>
    </submittedName>
</protein>
<dbReference type="OrthoDB" id="9801308at2"/>
<evidence type="ECO:0000256" key="3">
    <source>
        <dbReference type="ARBA" id="ARBA00023163"/>
    </source>
</evidence>
<gene>
    <name evidence="5" type="ORF">EDD59_102275</name>
</gene>
<dbReference type="PROSITE" id="PS01124">
    <property type="entry name" value="HTH_ARAC_FAMILY_2"/>
    <property type="match status" value="1"/>
</dbReference>
<keyword evidence="2 5" id="KW-0238">DNA-binding</keyword>
<comment type="caution">
    <text evidence="5">The sequence shown here is derived from an EMBL/GenBank/DDBJ whole genome shotgun (WGS) entry which is preliminary data.</text>
</comment>
<dbReference type="GO" id="GO:0043565">
    <property type="term" value="F:sequence-specific DNA binding"/>
    <property type="evidence" value="ECO:0007669"/>
    <property type="project" value="InterPro"/>
</dbReference>
<keyword evidence="3" id="KW-0804">Transcription</keyword>
<dbReference type="InterPro" id="IPR009057">
    <property type="entry name" value="Homeodomain-like_sf"/>
</dbReference>
<keyword evidence="1" id="KW-0805">Transcription regulation</keyword>
<dbReference type="InterPro" id="IPR014710">
    <property type="entry name" value="RmlC-like_jellyroll"/>
</dbReference>
<name>A0A4R3KG64_9FIRM</name>
<dbReference type="PANTHER" id="PTHR43280:SF28">
    <property type="entry name" value="HTH-TYPE TRANSCRIPTIONAL ACTIVATOR RHAS"/>
    <property type="match status" value="1"/>
</dbReference>
<dbReference type="GO" id="GO:0003700">
    <property type="term" value="F:DNA-binding transcription factor activity"/>
    <property type="evidence" value="ECO:0007669"/>
    <property type="project" value="InterPro"/>
</dbReference>
<organism evidence="5 6">
    <name type="scientific">Muricomes intestini</name>
    <dbReference type="NCBI Taxonomy" id="1796634"/>
    <lineage>
        <taxon>Bacteria</taxon>
        <taxon>Bacillati</taxon>
        <taxon>Bacillota</taxon>
        <taxon>Clostridia</taxon>
        <taxon>Lachnospirales</taxon>
        <taxon>Lachnospiraceae</taxon>
        <taxon>Muricomes</taxon>
    </lineage>
</organism>
<accession>A0A4R3KG64</accession>
<feature type="domain" description="HTH araC/xylS-type" evidence="4">
    <location>
        <begin position="166"/>
        <end position="264"/>
    </location>
</feature>
<dbReference type="InterPro" id="IPR018062">
    <property type="entry name" value="HTH_AraC-typ_CS"/>
</dbReference>
<dbReference type="Pfam" id="PF12833">
    <property type="entry name" value="HTH_18"/>
    <property type="match status" value="1"/>
</dbReference>